<keyword evidence="3" id="KW-1185">Reference proteome</keyword>
<dbReference type="KEGG" id="sgrg:L0C25_05345"/>
<dbReference type="SUPFAM" id="SSF53067">
    <property type="entry name" value="Actin-like ATPase domain"/>
    <property type="match status" value="2"/>
</dbReference>
<organism evidence="2 3">
    <name type="scientific">Solicola gregarius</name>
    <dbReference type="NCBI Taxonomy" id="2908642"/>
    <lineage>
        <taxon>Bacteria</taxon>
        <taxon>Bacillati</taxon>
        <taxon>Actinomycetota</taxon>
        <taxon>Actinomycetes</taxon>
        <taxon>Propionibacteriales</taxon>
        <taxon>Nocardioidaceae</taxon>
        <taxon>Solicola</taxon>
    </lineage>
</organism>
<dbReference type="PANTHER" id="PTHR30005:SF13">
    <property type="entry name" value="EXOPOLYPHOSPHATASE 2"/>
    <property type="match status" value="1"/>
</dbReference>
<evidence type="ECO:0000313" key="2">
    <source>
        <dbReference type="EMBL" id="UYM06499.1"/>
    </source>
</evidence>
<dbReference type="GO" id="GO:0016462">
    <property type="term" value="F:pyrophosphatase activity"/>
    <property type="evidence" value="ECO:0007669"/>
    <property type="project" value="TreeGrafter"/>
</dbReference>
<gene>
    <name evidence="2" type="ORF">L0C25_05345</name>
</gene>
<name>A0AA46TKC9_9ACTN</name>
<accession>A0AA46TKC9</accession>
<reference evidence="2" key="1">
    <citation type="submission" date="2022-01" db="EMBL/GenBank/DDBJ databases">
        <title>Nocardioidaceae gen. sp. A5X3R13.</title>
        <authorList>
            <person name="Lopez Marin M.A."/>
            <person name="Uhlik O."/>
        </authorList>
    </citation>
    <scope>NUCLEOTIDE SEQUENCE</scope>
    <source>
        <strain evidence="2">A5X3R13</strain>
    </source>
</reference>
<sequence length="309" mass="32580">MTRVAAIDCGTNSIRLLIADLDAASGTQLDQVREVQIVRLGQGVDRTGRLDDEAVARTLAVCSEYAETCRAYAVEAIRFCATSAARDADNATEFRASVRELLGVDVEVLSGDEEAALAYDGVVRVAGDLATPILVADVGGGSTELILGDASGVLAARSLDIGSVRMTERHLRTDPPTAAEVAEASSDVDRAVRSSQVPIGDAATVVGVAGTCTNIAAYTLGLTAYERDRVHLARFDRGDVVVSCIELLHMTVERRRAIPFMHPGRADVIGGGAQIVERLLANVEATVPFVVSEHDILDGIAWSVARPLG</sequence>
<proteinExistence type="predicted"/>
<dbReference type="Pfam" id="PF02541">
    <property type="entry name" value="Ppx-GppA"/>
    <property type="match status" value="1"/>
</dbReference>
<dbReference type="Gene3D" id="3.30.420.150">
    <property type="entry name" value="Exopolyphosphatase. Domain 2"/>
    <property type="match status" value="1"/>
</dbReference>
<dbReference type="Gene3D" id="3.30.420.40">
    <property type="match status" value="1"/>
</dbReference>
<dbReference type="EMBL" id="CP094970">
    <property type="protein sequence ID" value="UYM06499.1"/>
    <property type="molecule type" value="Genomic_DNA"/>
</dbReference>
<dbReference type="Proteomes" id="UP001164390">
    <property type="component" value="Chromosome"/>
</dbReference>
<evidence type="ECO:0000313" key="3">
    <source>
        <dbReference type="Proteomes" id="UP001164390"/>
    </source>
</evidence>
<feature type="domain" description="Ppx/GppA phosphatase N-terminal" evidence="1">
    <location>
        <begin position="32"/>
        <end position="282"/>
    </location>
</feature>
<dbReference type="InterPro" id="IPR043129">
    <property type="entry name" value="ATPase_NBD"/>
</dbReference>
<dbReference type="InterPro" id="IPR050273">
    <property type="entry name" value="GppA/Ppx_hydrolase"/>
</dbReference>
<dbReference type="RefSeq" id="WP_271635405.1">
    <property type="nucleotide sequence ID" value="NZ_CP094970.1"/>
</dbReference>
<dbReference type="PANTHER" id="PTHR30005">
    <property type="entry name" value="EXOPOLYPHOSPHATASE"/>
    <property type="match status" value="1"/>
</dbReference>
<evidence type="ECO:0000259" key="1">
    <source>
        <dbReference type="Pfam" id="PF02541"/>
    </source>
</evidence>
<protein>
    <submittedName>
        <fullName evidence="2">Ppx/GppA family phosphatase</fullName>
    </submittedName>
</protein>
<dbReference type="InterPro" id="IPR003695">
    <property type="entry name" value="Ppx_GppA_N"/>
</dbReference>
<dbReference type="AlphaFoldDB" id="A0AA46TKC9"/>